<dbReference type="InterPro" id="IPR012677">
    <property type="entry name" value="Nucleotide-bd_a/b_plait_sf"/>
</dbReference>
<gene>
    <name evidence="4" type="ORF">TorRG33x02_203800</name>
</gene>
<dbReference type="InterPro" id="IPR035979">
    <property type="entry name" value="RBD_domain_sf"/>
</dbReference>
<comment type="caution">
    <text evidence="4">The sequence shown here is derived from an EMBL/GenBank/DDBJ whole genome shotgun (WGS) entry which is preliminary data.</text>
</comment>
<dbReference type="STRING" id="63057.A0A2P5EE62"/>
<dbReference type="Gene3D" id="3.30.70.330">
    <property type="match status" value="1"/>
</dbReference>
<dbReference type="GO" id="GO:0003723">
    <property type="term" value="F:RNA binding"/>
    <property type="evidence" value="ECO:0007669"/>
    <property type="project" value="UniProtKB-UniRule"/>
</dbReference>
<dbReference type="FunCoup" id="A0A2P5EE62">
    <property type="interactions" value="150"/>
</dbReference>
<dbReference type="AlphaFoldDB" id="A0A2P5EE62"/>
<evidence type="ECO:0000259" key="3">
    <source>
        <dbReference type="PROSITE" id="PS50102"/>
    </source>
</evidence>
<sequence length="151" mass="16825">MPTCSTPGDRNAFQPKLFIRGLGRDNTTEGLYTLFSAYGELEEAVVILDKATAKSKGYSFVTFRHVDGTLLILTKPNKRVDGRMTVPQLVPASQARAYYNLCSTILILLLSYCTRSSSRPRRNQCFNSLLSYSASWSMFSPNRGSSTRLGH</sequence>
<evidence type="ECO:0000313" key="4">
    <source>
        <dbReference type="EMBL" id="PON83829.1"/>
    </source>
</evidence>
<evidence type="ECO:0000313" key="5">
    <source>
        <dbReference type="Proteomes" id="UP000237000"/>
    </source>
</evidence>
<evidence type="ECO:0000256" key="1">
    <source>
        <dbReference type="ARBA" id="ARBA00022884"/>
    </source>
</evidence>
<reference evidence="5" key="1">
    <citation type="submission" date="2016-06" db="EMBL/GenBank/DDBJ databases">
        <title>Parallel loss of symbiosis genes in relatives of nitrogen-fixing non-legume Parasponia.</title>
        <authorList>
            <person name="Van Velzen R."/>
            <person name="Holmer R."/>
            <person name="Bu F."/>
            <person name="Rutten L."/>
            <person name="Van Zeijl A."/>
            <person name="Liu W."/>
            <person name="Santuari L."/>
            <person name="Cao Q."/>
            <person name="Sharma T."/>
            <person name="Shen D."/>
            <person name="Roswanjaya Y."/>
            <person name="Wardhani T."/>
            <person name="Kalhor M.S."/>
            <person name="Jansen J."/>
            <person name="Van den Hoogen J."/>
            <person name="Gungor B."/>
            <person name="Hartog M."/>
            <person name="Hontelez J."/>
            <person name="Verver J."/>
            <person name="Yang W.-C."/>
            <person name="Schijlen E."/>
            <person name="Repin R."/>
            <person name="Schilthuizen M."/>
            <person name="Schranz E."/>
            <person name="Heidstra R."/>
            <person name="Miyata K."/>
            <person name="Fedorova E."/>
            <person name="Kohlen W."/>
            <person name="Bisseling T."/>
            <person name="Smit S."/>
            <person name="Geurts R."/>
        </authorList>
    </citation>
    <scope>NUCLEOTIDE SEQUENCE [LARGE SCALE GENOMIC DNA]</scope>
    <source>
        <strain evidence="5">cv. RG33-2</strain>
    </source>
</reference>
<dbReference type="PROSITE" id="PS50102">
    <property type="entry name" value="RRM"/>
    <property type="match status" value="1"/>
</dbReference>
<dbReference type="SMART" id="SM00360">
    <property type="entry name" value="RRM"/>
    <property type="match status" value="1"/>
</dbReference>
<organism evidence="4 5">
    <name type="scientific">Trema orientale</name>
    <name type="common">Charcoal tree</name>
    <name type="synonym">Celtis orientalis</name>
    <dbReference type="NCBI Taxonomy" id="63057"/>
    <lineage>
        <taxon>Eukaryota</taxon>
        <taxon>Viridiplantae</taxon>
        <taxon>Streptophyta</taxon>
        <taxon>Embryophyta</taxon>
        <taxon>Tracheophyta</taxon>
        <taxon>Spermatophyta</taxon>
        <taxon>Magnoliopsida</taxon>
        <taxon>eudicotyledons</taxon>
        <taxon>Gunneridae</taxon>
        <taxon>Pentapetalae</taxon>
        <taxon>rosids</taxon>
        <taxon>fabids</taxon>
        <taxon>Rosales</taxon>
        <taxon>Cannabaceae</taxon>
        <taxon>Trema</taxon>
    </lineage>
</organism>
<dbReference type="OrthoDB" id="1875751at2759"/>
<evidence type="ECO:0000256" key="2">
    <source>
        <dbReference type="PROSITE-ProRule" id="PRU00176"/>
    </source>
</evidence>
<keyword evidence="5" id="KW-1185">Reference proteome</keyword>
<dbReference type="PANTHER" id="PTHR48024:SF25">
    <property type="entry name" value="UBP1-ASSOCIATED PROTEIN 2C"/>
    <property type="match status" value="1"/>
</dbReference>
<feature type="domain" description="RRM" evidence="3">
    <location>
        <begin position="15"/>
        <end position="97"/>
    </location>
</feature>
<dbReference type="SUPFAM" id="SSF54928">
    <property type="entry name" value="RNA-binding domain, RBD"/>
    <property type="match status" value="1"/>
</dbReference>
<dbReference type="EMBL" id="JXTC01000172">
    <property type="protein sequence ID" value="PON83829.1"/>
    <property type="molecule type" value="Genomic_DNA"/>
</dbReference>
<accession>A0A2P5EE62</accession>
<dbReference type="InterPro" id="IPR000504">
    <property type="entry name" value="RRM_dom"/>
</dbReference>
<proteinExistence type="predicted"/>
<dbReference type="Pfam" id="PF00076">
    <property type="entry name" value="RRM_1"/>
    <property type="match status" value="1"/>
</dbReference>
<dbReference type="PANTHER" id="PTHR48024">
    <property type="entry name" value="GEO13361P1-RELATED"/>
    <property type="match status" value="1"/>
</dbReference>
<name>A0A2P5EE62_TREOI</name>
<dbReference type="Proteomes" id="UP000237000">
    <property type="component" value="Unassembled WGS sequence"/>
</dbReference>
<keyword evidence="1 2" id="KW-0694">RNA-binding</keyword>
<dbReference type="GO" id="GO:0005634">
    <property type="term" value="C:nucleus"/>
    <property type="evidence" value="ECO:0007669"/>
    <property type="project" value="TreeGrafter"/>
</dbReference>
<dbReference type="InterPro" id="IPR050886">
    <property type="entry name" value="RNA-binding_reg"/>
</dbReference>
<dbReference type="InParanoid" id="A0A2P5EE62"/>
<protein>
    <submittedName>
        <fullName evidence="4">Splicing factor-like protein</fullName>
    </submittedName>
</protein>